<dbReference type="Gene3D" id="2.40.128.90">
    <property type="entry name" value="OMPT-like"/>
    <property type="match status" value="1"/>
</dbReference>
<name>A0A840SIT0_9SPIR</name>
<organism evidence="1 3">
    <name type="scientific">Treponema rectale</name>
    <dbReference type="NCBI Taxonomy" id="744512"/>
    <lineage>
        <taxon>Bacteria</taxon>
        <taxon>Pseudomonadati</taxon>
        <taxon>Spirochaetota</taxon>
        <taxon>Spirochaetia</taxon>
        <taxon>Spirochaetales</taxon>
        <taxon>Treponemataceae</taxon>
        <taxon>Treponema</taxon>
    </lineage>
</organism>
<sequence length="338" mass="38821">MNRTSEKYFTKLLLFFLTANLFAAEFSLSIGPRYSFRNSTTEEILYFSGTFNTDKNKVCSLLEWNEKAVMSAGIGTQGQLRTDSGNCFIFSADFDFTFPYNSSWMSDSDWTSSGVKFNYSKFDCTLDSPFSGGGIKNFSAETYFAYKVKLPWSAEIQPRFGFRYSSVHYKARNGYGWYGSSKWTTDGYTYPWNSPWSHYFPDGKYHLAGINYYVRKTAVFTGLELSKKLKSSFSVFAGADLYPFTFVLAADRHLGSRDYYETCDYIYNVCRSYDFYAGIKTELSSRITLNLNLAYYVFETTRGKQLLEFDEGGTERSGQDGGFSNKTWCFTSSLSYRF</sequence>
<evidence type="ECO:0000313" key="3">
    <source>
        <dbReference type="Proteomes" id="UP000578697"/>
    </source>
</evidence>
<dbReference type="AlphaFoldDB" id="A0A840SIT0"/>
<dbReference type="RefSeq" id="WP_184652820.1">
    <property type="nucleotide sequence ID" value="NZ_JACHFR010000002.1"/>
</dbReference>
<dbReference type="InterPro" id="IPR053724">
    <property type="entry name" value="OMP_A26_sf"/>
</dbReference>
<keyword evidence="3" id="KW-1185">Reference proteome</keyword>
<keyword evidence="2" id="KW-0378">Hydrolase</keyword>
<evidence type="ECO:0000313" key="1">
    <source>
        <dbReference type="EMBL" id="MBB5219413.1"/>
    </source>
</evidence>
<keyword evidence="2" id="KW-0645">Protease</keyword>
<dbReference type="Proteomes" id="UP000578697">
    <property type="component" value="Unassembled WGS sequence"/>
</dbReference>
<dbReference type="EMBL" id="CP031517">
    <property type="protein sequence ID" value="QOS40707.1"/>
    <property type="molecule type" value="Genomic_DNA"/>
</dbReference>
<dbReference type="EMBL" id="JACHFR010000002">
    <property type="protein sequence ID" value="MBB5219413.1"/>
    <property type="molecule type" value="Genomic_DNA"/>
</dbReference>
<accession>A0A840SIT0</accession>
<reference evidence="1 3" key="2">
    <citation type="submission" date="2020-08" db="EMBL/GenBank/DDBJ databases">
        <title>Genomic Encyclopedia of Type Strains, Phase IV (KMG-IV): sequencing the most valuable type-strain genomes for metagenomic binning, comparative biology and taxonomic classification.</title>
        <authorList>
            <person name="Goeker M."/>
        </authorList>
    </citation>
    <scope>NUCLEOTIDE SEQUENCE [LARGE SCALE GENOMIC DNA]</scope>
    <source>
        <strain evidence="1 3">DSM 103679</strain>
    </source>
</reference>
<evidence type="ECO:0000313" key="4">
    <source>
        <dbReference type="Proteomes" id="UP000593591"/>
    </source>
</evidence>
<gene>
    <name evidence="2" type="ORF">DYE49_09705</name>
    <name evidence="1" type="ORF">HNP77_001782</name>
</gene>
<protein>
    <submittedName>
        <fullName evidence="2">Omptin family outer membrane protease</fullName>
    </submittedName>
</protein>
<reference evidence="2 4" key="1">
    <citation type="submission" date="2018-08" db="EMBL/GenBank/DDBJ databases">
        <title>The first complete genome of Treponema rectale (CHPAT), a commensal spirochete of the bovine rectum.</title>
        <authorList>
            <person name="Staton G.J."/>
            <person name="Clegg S.R."/>
            <person name="Carter S.D."/>
            <person name="Radford A.D."/>
            <person name="Darby A."/>
            <person name="Hall N."/>
            <person name="Birtles R.J."/>
            <person name="Evans N.J."/>
        </authorList>
    </citation>
    <scope>NUCLEOTIDE SEQUENCE [LARGE SCALE GENOMIC DNA]</scope>
    <source>
        <strain evidence="2 4">CHPA</strain>
    </source>
</reference>
<dbReference type="KEGG" id="trc:DYE49_09705"/>
<dbReference type="InterPro" id="IPR020080">
    <property type="entry name" value="OM_adhesin/peptidase_omptin"/>
</dbReference>
<dbReference type="GO" id="GO:0004190">
    <property type="term" value="F:aspartic-type endopeptidase activity"/>
    <property type="evidence" value="ECO:0007669"/>
    <property type="project" value="InterPro"/>
</dbReference>
<dbReference type="Proteomes" id="UP000593591">
    <property type="component" value="Chromosome"/>
</dbReference>
<dbReference type="GO" id="GO:0006508">
    <property type="term" value="P:proteolysis"/>
    <property type="evidence" value="ECO:0007669"/>
    <property type="project" value="UniProtKB-KW"/>
</dbReference>
<proteinExistence type="predicted"/>
<evidence type="ECO:0000313" key="2">
    <source>
        <dbReference type="EMBL" id="QOS40707.1"/>
    </source>
</evidence>
<dbReference type="SUPFAM" id="SSF69917">
    <property type="entry name" value="OMPT-like"/>
    <property type="match status" value="1"/>
</dbReference>